<organism evidence="1 2">
    <name type="scientific">Bacteroides fragilis</name>
    <dbReference type="NCBI Taxonomy" id="817"/>
    <lineage>
        <taxon>Bacteria</taxon>
        <taxon>Pseudomonadati</taxon>
        <taxon>Bacteroidota</taxon>
        <taxon>Bacteroidia</taxon>
        <taxon>Bacteroidales</taxon>
        <taxon>Bacteroidaceae</taxon>
        <taxon>Bacteroides</taxon>
    </lineage>
</organism>
<evidence type="ECO:0000313" key="2">
    <source>
        <dbReference type="Proteomes" id="UP000436803"/>
    </source>
</evidence>
<dbReference type="AlphaFoldDB" id="A0A642L3G7"/>
<protein>
    <submittedName>
        <fullName evidence="1">Uncharacterized protein</fullName>
    </submittedName>
</protein>
<comment type="caution">
    <text evidence="1">The sequence shown here is derived from an EMBL/GenBank/DDBJ whole genome shotgun (WGS) entry which is preliminary data.</text>
</comment>
<proteinExistence type="predicted"/>
<dbReference type="EMBL" id="VWAW01000008">
    <property type="protein sequence ID" value="KAA5173783.1"/>
    <property type="molecule type" value="Genomic_DNA"/>
</dbReference>
<accession>A0A642L3G7</accession>
<dbReference type="Proteomes" id="UP000436803">
    <property type="component" value="Unassembled WGS sequence"/>
</dbReference>
<name>A0A642L3G7_BACFG</name>
<gene>
    <name evidence="1" type="ORF">F2Z29_11320</name>
</gene>
<sequence length="91" mass="10412">MKKKNEPSEDLLTHLKAIPEPTQAVDEETSDLIIGILQGMKAENPLVLKQEESVIELQIQAGKFICLLDEKWDLKKLFQVNNENEKIARLK</sequence>
<evidence type="ECO:0000313" key="1">
    <source>
        <dbReference type="EMBL" id="KAA5173783.1"/>
    </source>
</evidence>
<reference evidence="1 2" key="1">
    <citation type="journal article" date="2019" name="Nat. Med.">
        <title>A library of human gut bacterial isolates paired with longitudinal multiomics data enables mechanistic microbiome research.</title>
        <authorList>
            <person name="Poyet M."/>
            <person name="Groussin M."/>
            <person name="Gibbons S.M."/>
            <person name="Avila-Pacheco J."/>
            <person name="Jiang X."/>
            <person name="Kearney S.M."/>
            <person name="Perrotta A.R."/>
            <person name="Berdy B."/>
            <person name="Zhao S."/>
            <person name="Lieberman T.D."/>
            <person name="Swanson P.K."/>
            <person name="Smith M."/>
            <person name="Roesemann S."/>
            <person name="Alexander J.E."/>
            <person name="Rich S.A."/>
            <person name="Livny J."/>
            <person name="Vlamakis H."/>
            <person name="Clish C."/>
            <person name="Bullock K."/>
            <person name="Deik A."/>
            <person name="Scott J."/>
            <person name="Pierce K.A."/>
            <person name="Xavier R.J."/>
            <person name="Alm E.J."/>
        </authorList>
    </citation>
    <scope>NUCLEOTIDE SEQUENCE [LARGE SCALE GENOMIC DNA]</scope>
    <source>
        <strain evidence="1 2">BIOML-A7</strain>
    </source>
</reference>